<feature type="compositionally biased region" description="Pro residues" evidence="1">
    <location>
        <begin position="395"/>
        <end position="413"/>
    </location>
</feature>
<feature type="compositionally biased region" description="Gly residues" evidence="1">
    <location>
        <begin position="358"/>
        <end position="372"/>
    </location>
</feature>
<keyword evidence="2" id="KW-0472">Membrane</keyword>
<feature type="compositionally biased region" description="Low complexity" evidence="1">
    <location>
        <begin position="827"/>
        <end position="856"/>
    </location>
</feature>
<feature type="compositionally biased region" description="Low complexity" evidence="1">
    <location>
        <begin position="635"/>
        <end position="653"/>
    </location>
</feature>
<name>A0A0L0SHP1_ALLM3</name>
<proteinExistence type="predicted"/>
<evidence type="ECO:0000313" key="4">
    <source>
        <dbReference type="EMBL" id="KNE61957.1"/>
    </source>
</evidence>
<reference evidence="4 5" key="1">
    <citation type="submission" date="2009-11" db="EMBL/GenBank/DDBJ databases">
        <title>Annotation of Allomyces macrogynus ATCC 38327.</title>
        <authorList>
            <consortium name="The Broad Institute Genome Sequencing Platform"/>
            <person name="Russ C."/>
            <person name="Cuomo C."/>
            <person name="Burger G."/>
            <person name="Gray M.W."/>
            <person name="Holland P.W.H."/>
            <person name="King N."/>
            <person name="Lang F.B.F."/>
            <person name="Roger A.J."/>
            <person name="Ruiz-Trillo I."/>
            <person name="Young S.K."/>
            <person name="Zeng Q."/>
            <person name="Gargeya S."/>
            <person name="Fitzgerald M."/>
            <person name="Haas B."/>
            <person name="Abouelleil A."/>
            <person name="Alvarado L."/>
            <person name="Arachchi H.M."/>
            <person name="Berlin A."/>
            <person name="Chapman S.B."/>
            <person name="Gearin G."/>
            <person name="Goldberg J."/>
            <person name="Griggs A."/>
            <person name="Gujja S."/>
            <person name="Hansen M."/>
            <person name="Heiman D."/>
            <person name="Howarth C."/>
            <person name="Larimer J."/>
            <person name="Lui A."/>
            <person name="MacDonald P.J.P."/>
            <person name="McCowen C."/>
            <person name="Montmayeur A."/>
            <person name="Murphy C."/>
            <person name="Neiman D."/>
            <person name="Pearson M."/>
            <person name="Priest M."/>
            <person name="Roberts A."/>
            <person name="Saif S."/>
            <person name="Shea T."/>
            <person name="Sisk P."/>
            <person name="Stolte C."/>
            <person name="Sykes S."/>
            <person name="Wortman J."/>
            <person name="Nusbaum C."/>
            <person name="Birren B."/>
        </authorList>
    </citation>
    <scope>NUCLEOTIDE SEQUENCE [LARGE SCALE GENOMIC DNA]</scope>
    <source>
        <strain evidence="4 5">ATCC 38327</strain>
    </source>
</reference>
<accession>A0A0L0SHP1</accession>
<dbReference type="OrthoDB" id="5340910at2759"/>
<feature type="compositionally biased region" description="Low complexity" evidence="1">
    <location>
        <begin position="414"/>
        <end position="426"/>
    </location>
</feature>
<feature type="chain" id="PRO_5005547980" description="FZ domain-containing protein" evidence="3">
    <location>
        <begin position="22"/>
        <end position="901"/>
    </location>
</feature>
<dbReference type="VEuPathDB" id="FungiDB:AMAG_18787"/>
<gene>
    <name evidence="4" type="ORF">AMAG_18787</name>
</gene>
<feature type="region of interest" description="Disordered" evidence="1">
    <location>
        <begin position="570"/>
        <end position="655"/>
    </location>
</feature>
<keyword evidence="2" id="KW-0812">Transmembrane</keyword>
<evidence type="ECO:0000313" key="5">
    <source>
        <dbReference type="Proteomes" id="UP000054350"/>
    </source>
</evidence>
<keyword evidence="3" id="KW-0732">Signal</keyword>
<organism evidence="4 5">
    <name type="scientific">Allomyces macrogynus (strain ATCC 38327)</name>
    <name type="common">Allomyces javanicus var. macrogynus</name>
    <dbReference type="NCBI Taxonomy" id="578462"/>
    <lineage>
        <taxon>Eukaryota</taxon>
        <taxon>Fungi</taxon>
        <taxon>Fungi incertae sedis</taxon>
        <taxon>Blastocladiomycota</taxon>
        <taxon>Blastocladiomycetes</taxon>
        <taxon>Blastocladiales</taxon>
        <taxon>Blastocladiaceae</taxon>
        <taxon>Allomyces</taxon>
    </lineage>
</organism>
<feature type="transmembrane region" description="Helical" evidence="2">
    <location>
        <begin position="267"/>
        <end position="290"/>
    </location>
</feature>
<sequence length="901" mass="94399">MAAVLAMAVLLLAHAPAAVVAASDSLVNGTCLQIQKDFRFCTGLEGQFIDMSLTANQTSAAVLLARSNASDTRPASDVFQENFAVFLNNRETRMPNGVDATYANQFMSRFGCPGYTHYYRRYLISMWCIDLVSASRTKCPANVAQFQPLCRDTCNIYARSTIESFTNATQCPPTGTNVTPADRDKAANETSKTCEKDIFNGLTPLCVSGDTIERSTCGYIPLARVCDPTVCELSGDLCRANGAATAPSTTDAATAAAASDSSNKASALVPIILGVGFGVFFLAVIAFYLWRRRVSQRHANARKEEAALNRGASGSRSGTLSPGGADDPYGSGPGSNLRSPYSETGPLASPTSPYSGSQVGGAYGGSQVGGPPGQQAKYGAFWAVDNSAPRSPTRPEMPPMPPSPTSPLPPPPGSAVGASSEVSGVSRKATKRISSLIVDRNVPTADLLRASLALDEAELAGVGLGPVPPLPTNAKTLPAMPAMAAADAAGSATAPVADYERPKQHRVLKPYTPIYDDGWAFALNLATGQVGVAPVSFLAPMQKDTPVHLVPSRPSQYGDPDKLAELKRVAAAAAAEEEQQQRQRQQQQAHQQQYASPAPPQQQLQQTQYAPRPGPLTPITEVSERSTNGPWSPVSAKSPTSPTPDAASAPSLARNIDHSRVSVSAARQVARDTVFVGNDGESDDDEPAPFVARAAELSLSAAPAKPAMSATASTAPSDPVTDAKVDITTLMETVAATDENEADEMPSDQVKNNRFSFSALLDVLEDADDDVDPDTLANTLLNSYNMNSKAPSPVPRPTPSPGLSSSTRSGTPARASPAPPAAPAPAPGAASSVLSSSPAGPASSASRLAQAQQMQRPPMPPAPPSVTTATTDMRPLSTLSDLDRLENMLNQEEEMLRQLRM</sequence>
<protein>
    <recommendedName>
        <fullName evidence="6">FZ domain-containing protein</fullName>
    </recommendedName>
</protein>
<dbReference type="AlphaFoldDB" id="A0A0L0SHP1"/>
<feature type="compositionally biased region" description="Low complexity" evidence="1">
    <location>
        <begin position="582"/>
        <end position="611"/>
    </location>
</feature>
<keyword evidence="5" id="KW-1185">Reference proteome</keyword>
<feature type="region of interest" description="Disordered" evidence="1">
    <location>
        <begin position="300"/>
        <end position="426"/>
    </location>
</feature>
<reference evidence="5" key="2">
    <citation type="submission" date="2009-11" db="EMBL/GenBank/DDBJ databases">
        <title>The Genome Sequence of Allomyces macrogynus strain ATCC 38327.</title>
        <authorList>
            <consortium name="The Broad Institute Genome Sequencing Platform"/>
            <person name="Russ C."/>
            <person name="Cuomo C."/>
            <person name="Shea T."/>
            <person name="Young S.K."/>
            <person name="Zeng Q."/>
            <person name="Koehrsen M."/>
            <person name="Haas B."/>
            <person name="Borodovsky M."/>
            <person name="Guigo R."/>
            <person name="Alvarado L."/>
            <person name="Berlin A."/>
            <person name="Borenstein D."/>
            <person name="Chen Z."/>
            <person name="Engels R."/>
            <person name="Freedman E."/>
            <person name="Gellesch M."/>
            <person name="Goldberg J."/>
            <person name="Griggs A."/>
            <person name="Gujja S."/>
            <person name="Heiman D."/>
            <person name="Hepburn T."/>
            <person name="Howarth C."/>
            <person name="Jen D."/>
            <person name="Larson L."/>
            <person name="Lewis B."/>
            <person name="Mehta T."/>
            <person name="Park D."/>
            <person name="Pearson M."/>
            <person name="Roberts A."/>
            <person name="Saif S."/>
            <person name="Shenoy N."/>
            <person name="Sisk P."/>
            <person name="Stolte C."/>
            <person name="Sykes S."/>
            <person name="Walk T."/>
            <person name="White J."/>
            <person name="Yandava C."/>
            <person name="Burger G."/>
            <person name="Gray M.W."/>
            <person name="Holland P.W.H."/>
            <person name="King N."/>
            <person name="Lang F.B.F."/>
            <person name="Roger A.J."/>
            <person name="Ruiz-Trillo I."/>
            <person name="Lander E."/>
            <person name="Nusbaum C."/>
        </authorList>
    </citation>
    <scope>NUCLEOTIDE SEQUENCE [LARGE SCALE GENOMIC DNA]</scope>
    <source>
        <strain evidence="5">ATCC 38327</strain>
    </source>
</reference>
<evidence type="ECO:0000256" key="3">
    <source>
        <dbReference type="SAM" id="SignalP"/>
    </source>
</evidence>
<evidence type="ECO:0000256" key="1">
    <source>
        <dbReference type="SAM" id="MobiDB-lite"/>
    </source>
</evidence>
<feature type="region of interest" description="Disordered" evidence="1">
    <location>
        <begin position="783"/>
        <end position="884"/>
    </location>
</feature>
<dbReference type="EMBL" id="GG745339">
    <property type="protein sequence ID" value="KNE61957.1"/>
    <property type="molecule type" value="Genomic_DNA"/>
</dbReference>
<feature type="signal peptide" evidence="3">
    <location>
        <begin position="1"/>
        <end position="21"/>
    </location>
</feature>
<feature type="compositionally biased region" description="Pro residues" evidence="1">
    <location>
        <begin position="817"/>
        <end position="826"/>
    </location>
</feature>
<dbReference type="Proteomes" id="UP000054350">
    <property type="component" value="Unassembled WGS sequence"/>
</dbReference>
<keyword evidence="2" id="KW-1133">Transmembrane helix</keyword>
<evidence type="ECO:0000256" key="2">
    <source>
        <dbReference type="SAM" id="Phobius"/>
    </source>
</evidence>
<evidence type="ECO:0008006" key="6">
    <source>
        <dbReference type="Google" id="ProtNLM"/>
    </source>
</evidence>